<dbReference type="HOGENOM" id="CLU_799019_0_0_5"/>
<accession>F2IV82</accession>
<dbReference type="PATRIC" id="fig|991905.3.peg.3070"/>
<protein>
    <submittedName>
        <fullName evidence="1">Phytanoyl-CoA dioxygenase</fullName>
    </submittedName>
</protein>
<dbReference type="Proteomes" id="UP000008130">
    <property type="component" value="Chromosome"/>
</dbReference>
<dbReference type="RefSeq" id="WP_013653726.1">
    <property type="nucleotide sequence ID" value="NC_015259.1"/>
</dbReference>
<reference evidence="1 2" key="1">
    <citation type="journal article" date="2011" name="J. Bacteriol.">
        <title>Complete genome sequence of Polymorphum gilvum SL003B-26A1T, a crude oil-degrading bacterium from oil-polluted saline soil.</title>
        <authorList>
            <person name="Li S.G."/>
            <person name="Tang Y.Q."/>
            <person name="Nie Y."/>
            <person name="Cai M."/>
            <person name="Wu X.L."/>
        </authorList>
    </citation>
    <scope>NUCLEOTIDE SEQUENCE [LARGE SCALE GENOMIC DNA]</scope>
    <source>
        <strain evidence="2">LMG 25793 / CGMCC 1.9160 / SL003B-26A1</strain>
    </source>
</reference>
<dbReference type="SUPFAM" id="SSF51197">
    <property type="entry name" value="Clavaminate synthase-like"/>
    <property type="match status" value="1"/>
</dbReference>
<keyword evidence="1" id="KW-0560">Oxidoreductase</keyword>
<dbReference type="OrthoDB" id="547161at2"/>
<evidence type="ECO:0000313" key="1">
    <source>
        <dbReference type="EMBL" id="ADZ71414.1"/>
    </source>
</evidence>
<dbReference type="STRING" id="991905.SL003B_2990"/>
<dbReference type="Pfam" id="PF05721">
    <property type="entry name" value="PhyH"/>
    <property type="match status" value="1"/>
</dbReference>
<proteinExistence type="predicted"/>
<sequence length="344" mass="39108">MSVLSYLNAPLWLLGVFGSEKSPRKNPILGNPALNRWGLHRRRVSFAAAMAERRRARLARALDADSRRQFDDNGFFLTRDFLPEDLFRRLKEEVYGHPFEAREMRQGQTVTRMIPLPPSVLAAHPALAAAVRDPRAVAQLRYAASDGGQPVSFLQTIIAEPERQTEDPQTQVHADTFHPTAKAWLFLHDVGEGDGPFAYVPGSHRLTPERLDWEYRCSIAARDDSRSHHAHGSFRVRPEELEAMGLPQPQRVAVPANTLVVADTFGFHGRTPSDRATTRVELHWTMRRNPFLPWTGLDPKALPFIRERDLSLFLAYSDAREKWLKKRHIWRPVGAVRVDAPAQT</sequence>
<dbReference type="AlphaFoldDB" id="F2IV82"/>
<dbReference type="EMBL" id="CP002568">
    <property type="protein sequence ID" value="ADZ71414.1"/>
    <property type="molecule type" value="Genomic_DNA"/>
</dbReference>
<evidence type="ECO:0000313" key="2">
    <source>
        <dbReference type="Proteomes" id="UP000008130"/>
    </source>
</evidence>
<organism evidence="1 2">
    <name type="scientific">Polymorphum gilvum (strain LMG 25793 / CGMCC 1.9160 / SL003B-26A1)</name>
    <dbReference type="NCBI Taxonomy" id="991905"/>
    <lineage>
        <taxon>Bacteria</taxon>
        <taxon>Pseudomonadati</taxon>
        <taxon>Pseudomonadota</taxon>
        <taxon>Alphaproteobacteria</taxon>
        <taxon>Rhodobacterales</taxon>
        <taxon>Paracoccaceae</taxon>
        <taxon>Polymorphum</taxon>
    </lineage>
</organism>
<dbReference type="InterPro" id="IPR008775">
    <property type="entry name" value="Phytyl_CoA_dOase-like"/>
</dbReference>
<name>F2IV82_POLGS</name>
<dbReference type="Gene3D" id="2.60.120.620">
    <property type="entry name" value="q2cbj1_9rhob like domain"/>
    <property type="match status" value="1"/>
</dbReference>
<gene>
    <name evidence="1" type="ordered locus">SL003B_2990</name>
</gene>
<dbReference type="eggNOG" id="COG5285">
    <property type="taxonomic scope" value="Bacteria"/>
</dbReference>
<dbReference type="GO" id="GO:0016706">
    <property type="term" value="F:2-oxoglutarate-dependent dioxygenase activity"/>
    <property type="evidence" value="ECO:0007669"/>
    <property type="project" value="UniProtKB-ARBA"/>
</dbReference>
<keyword evidence="1" id="KW-0223">Dioxygenase</keyword>
<keyword evidence="2" id="KW-1185">Reference proteome</keyword>
<dbReference type="KEGG" id="pgv:SL003B_2990"/>